<name>A0A0K0CWU4_ANGCA</name>
<dbReference type="PANTHER" id="PTHR13466">
    <property type="entry name" value="TEX2 PROTEIN-RELATED"/>
    <property type="match status" value="1"/>
</dbReference>
<evidence type="ECO:0000256" key="1">
    <source>
        <dbReference type="ARBA" id="ARBA00004586"/>
    </source>
</evidence>
<dbReference type="AlphaFoldDB" id="A0A0K0CWU4"/>
<reference evidence="2" key="1">
    <citation type="submission" date="2012-09" db="EMBL/GenBank/DDBJ databases">
        <authorList>
            <person name="Martin A.A."/>
        </authorList>
    </citation>
    <scope>NUCLEOTIDE SEQUENCE</scope>
</reference>
<proteinExistence type="predicted"/>
<evidence type="ECO:0000313" key="2">
    <source>
        <dbReference type="Proteomes" id="UP000035642"/>
    </source>
</evidence>
<dbReference type="WBParaSite" id="ACAC_0000196301-mRNA-1">
    <property type="protein sequence ID" value="ACAC_0000196301-mRNA-1"/>
    <property type="gene ID" value="ACAC_0000196301"/>
</dbReference>
<dbReference type="STRING" id="6313.A0A0K0CWU4"/>
<dbReference type="GO" id="GO:0008289">
    <property type="term" value="F:lipid binding"/>
    <property type="evidence" value="ECO:0007669"/>
    <property type="project" value="TreeGrafter"/>
</dbReference>
<keyword evidence="2" id="KW-1185">Reference proteome</keyword>
<organism evidence="2 3">
    <name type="scientific">Angiostrongylus cantonensis</name>
    <name type="common">Rat lungworm</name>
    <dbReference type="NCBI Taxonomy" id="6313"/>
    <lineage>
        <taxon>Eukaryota</taxon>
        <taxon>Metazoa</taxon>
        <taxon>Ecdysozoa</taxon>
        <taxon>Nematoda</taxon>
        <taxon>Chromadorea</taxon>
        <taxon>Rhabditida</taxon>
        <taxon>Rhabditina</taxon>
        <taxon>Rhabditomorpha</taxon>
        <taxon>Strongyloidea</taxon>
        <taxon>Metastrongylidae</taxon>
        <taxon>Angiostrongylus</taxon>
    </lineage>
</organism>
<dbReference type="GO" id="GO:0005789">
    <property type="term" value="C:endoplasmic reticulum membrane"/>
    <property type="evidence" value="ECO:0007669"/>
    <property type="project" value="UniProtKB-SubCell"/>
</dbReference>
<reference evidence="3" key="2">
    <citation type="submission" date="2017-02" db="UniProtKB">
        <authorList>
            <consortium name="WormBaseParasite"/>
        </authorList>
    </citation>
    <scope>IDENTIFICATION</scope>
</reference>
<dbReference type="Proteomes" id="UP000035642">
    <property type="component" value="Unassembled WGS sequence"/>
</dbReference>
<comment type="subcellular location">
    <subcellularLocation>
        <location evidence="1">Endoplasmic reticulum membrane</location>
    </subcellularLocation>
</comment>
<dbReference type="PANTHER" id="PTHR13466:SF0">
    <property type="entry name" value="SMP-LTD DOMAIN-CONTAINING PROTEIN"/>
    <property type="match status" value="1"/>
</dbReference>
<accession>A0A0K0CWU4</accession>
<evidence type="ECO:0000313" key="3">
    <source>
        <dbReference type="WBParaSite" id="ACAC_0000196301-mRNA-1"/>
    </source>
</evidence>
<protein>
    <submittedName>
        <fullName evidence="3">Uncharacterized protein</fullName>
    </submittedName>
</protein>
<sequence>MEAAWITKNYGDDLCLQCTYTCIRVLDRRLAHASKNDKRDQSFAKTHQLNDSCDELEDAQEAISGEGNGLGLSDGVIYRGWMNELRGRYSPATYHVNHAQSVLVRLEGSTLRISRPAKAVLKHAFHEDPTLTQPQPTMVSQTIYSLVDAHVG</sequence>